<dbReference type="Gene3D" id="3.40.50.1970">
    <property type="match status" value="1"/>
</dbReference>
<dbReference type="GO" id="GO:0005829">
    <property type="term" value="C:cytosol"/>
    <property type="evidence" value="ECO:0007669"/>
    <property type="project" value="TreeGrafter"/>
</dbReference>
<dbReference type="PANTHER" id="PTHR43633">
    <property type="entry name" value="ALCOHOL DEHYDROGENASE YQHD"/>
    <property type="match status" value="1"/>
</dbReference>
<dbReference type="GO" id="GO:1990002">
    <property type="term" value="F:methylglyoxal reductase (NADPH) (acetol producing) activity"/>
    <property type="evidence" value="ECO:0007669"/>
    <property type="project" value="TreeGrafter"/>
</dbReference>
<dbReference type="SUPFAM" id="SSF56796">
    <property type="entry name" value="Dehydroquinate synthase-like"/>
    <property type="match status" value="1"/>
</dbReference>
<reference evidence="6 7" key="2">
    <citation type="submission" date="2015-01" db="EMBL/GenBank/DDBJ databases">
        <authorList>
            <consortium name="NBRP consortium"/>
            <person name="Sawabe T."/>
            <person name="Meirelles P."/>
            <person name="Feng G."/>
            <person name="Sayaka M."/>
            <person name="Hattori M."/>
            <person name="Ohkuma M."/>
        </authorList>
    </citation>
    <scope>NUCLEOTIDE SEQUENCE [LARGE SCALE GENOMIC DNA]</scope>
    <source>
        <strain evidence="7">JCM 19241</strain>
    </source>
</reference>
<evidence type="ECO:0000313" key="7">
    <source>
        <dbReference type="Proteomes" id="UP000031666"/>
    </source>
</evidence>
<evidence type="ECO:0000256" key="1">
    <source>
        <dbReference type="ARBA" id="ARBA00001962"/>
    </source>
</evidence>
<evidence type="ECO:0000256" key="2">
    <source>
        <dbReference type="ARBA" id="ARBA00007358"/>
    </source>
</evidence>
<dbReference type="PANTHER" id="PTHR43633:SF1">
    <property type="entry name" value="ALCOHOL DEHYDROGENASE YQHD"/>
    <property type="match status" value="1"/>
</dbReference>
<comment type="caution">
    <text evidence="6">The sequence shown here is derived from an EMBL/GenBank/DDBJ whole genome shotgun (WGS) entry which is preliminary data.</text>
</comment>
<evidence type="ECO:0000259" key="4">
    <source>
        <dbReference type="Pfam" id="PF00465"/>
    </source>
</evidence>
<dbReference type="GO" id="GO:1990362">
    <property type="term" value="F:butanol dehydrogenase (NAD+) activity"/>
    <property type="evidence" value="ECO:0007669"/>
    <property type="project" value="InterPro"/>
</dbReference>
<organism evidence="6 7">
    <name type="scientific">Vibrio ishigakensis</name>
    <dbReference type="NCBI Taxonomy" id="1481914"/>
    <lineage>
        <taxon>Bacteria</taxon>
        <taxon>Pseudomonadati</taxon>
        <taxon>Pseudomonadota</taxon>
        <taxon>Gammaproteobacteria</taxon>
        <taxon>Vibrionales</taxon>
        <taxon>Vibrionaceae</taxon>
        <taxon>Vibrio</taxon>
    </lineage>
</organism>
<dbReference type="InterPro" id="IPR044731">
    <property type="entry name" value="BDH-like"/>
</dbReference>
<comment type="similarity">
    <text evidence="2">Belongs to the iron-containing alcohol dehydrogenase family.</text>
</comment>
<keyword evidence="3" id="KW-0560">Oxidoreductase</keyword>
<evidence type="ECO:0000256" key="3">
    <source>
        <dbReference type="ARBA" id="ARBA00023002"/>
    </source>
</evidence>
<proteinExistence type="inferred from homology"/>
<feature type="domain" description="Alcohol dehydrogenase iron-type/glycerol dehydrogenase GldA" evidence="4">
    <location>
        <begin position="8"/>
        <end position="173"/>
    </location>
</feature>
<dbReference type="InterPro" id="IPR056798">
    <property type="entry name" value="ADH_Fe_C"/>
</dbReference>
<dbReference type="Pfam" id="PF00465">
    <property type="entry name" value="Fe-ADH"/>
    <property type="match status" value="1"/>
</dbReference>
<dbReference type="GO" id="GO:0008106">
    <property type="term" value="F:alcohol dehydrogenase (NADP+) activity"/>
    <property type="evidence" value="ECO:0007669"/>
    <property type="project" value="TreeGrafter"/>
</dbReference>
<dbReference type="EMBL" id="BBSC01000002">
    <property type="protein sequence ID" value="GAM74394.1"/>
    <property type="molecule type" value="Genomic_DNA"/>
</dbReference>
<evidence type="ECO:0000313" key="6">
    <source>
        <dbReference type="EMBL" id="GAM74394.1"/>
    </source>
</evidence>
<dbReference type="AlphaFoldDB" id="A0A0B8QIJ9"/>
<feature type="domain" description="Fe-containing alcohol dehydrogenase-like C-terminal" evidence="5">
    <location>
        <begin position="185"/>
        <end position="345"/>
    </location>
</feature>
<dbReference type="Proteomes" id="UP000031666">
    <property type="component" value="Unassembled WGS sequence"/>
</dbReference>
<name>A0A0B8QIJ9_9VIBR</name>
<dbReference type="FunFam" id="3.40.50.1970:FF:000003">
    <property type="entry name" value="Alcohol dehydrogenase, iron-containing"/>
    <property type="match status" value="1"/>
</dbReference>
<dbReference type="InterPro" id="IPR001670">
    <property type="entry name" value="ADH_Fe/GldA"/>
</dbReference>
<dbReference type="Gene3D" id="1.20.1090.10">
    <property type="entry name" value="Dehydroquinate synthase-like - alpha domain"/>
    <property type="match status" value="1"/>
</dbReference>
<accession>A0A0B8QIJ9</accession>
<dbReference type="STRING" id="1481914.JCM19241_5590"/>
<dbReference type="CDD" id="cd08187">
    <property type="entry name" value="BDH"/>
    <property type="match status" value="1"/>
</dbReference>
<sequence length="382" mass="41187">MQFSYVNPTQIHFGQGQISAVSSAIPSTSKVLVIYGGGSIKKNGIYDQVSKALEGHQWQEFSGVEPNPTAETLDKAVAIVKEQGIDYILAVGGGSVIDGSKYVAAAAKYDGDGWDILIGKHTVSDAVPLGAILTLPATGSESNQGAVITKKATQDKLAFLSPFVQPKFAVLDPDAMKTLPERQLINGIVDAWVHVCEQYITLPSGAMVQDGYAETLLKNLKALGDSFDNRDSNEWRSNLMWSANQALNGLIGTGVPQDWATHMIGHELTALWGVDHARSLAIIQPSLLRNQIKSKRAKLEQMGKNVFGLEQSDDLAERTINEIESFYHSLEVATQLTEHGKDKPGAIASVLEQLKSHGLVALGEGQAITLEESEKILESAIK</sequence>
<evidence type="ECO:0000259" key="5">
    <source>
        <dbReference type="Pfam" id="PF25137"/>
    </source>
</evidence>
<reference evidence="6 7" key="1">
    <citation type="submission" date="2015-01" db="EMBL/GenBank/DDBJ databases">
        <title>Vibrio sp. C94 JCM 19241 whole genome shotgun sequence.</title>
        <authorList>
            <person name="Sawabe T."/>
            <person name="Meirelles P."/>
            <person name="Feng G."/>
            <person name="Sayaka M."/>
            <person name="Hattori M."/>
            <person name="Ohkuma M."/>
        </authorList>
    </citation>
    <scope>NUCLEOTIDE SEQUENCE [LARGE SCALE GENOMIC DNA]</scope>
    <source>
        <strain evidence="7">JCM 19241</strain>
    </source>
</reference>
<comment type="cofactor">
    <cofactor evidence="1">
        <name>Fe cation</name>
        <dbReference type="ChEBI" id="CHEBI:24875"/>
    </cofactor>
</comment>
<dbReference type="GO" id="GO:0046872">
    <property type="term" value="F:metal ion binding"/>
    <property type="evidence" value="ECO:0007669"/>
    <property type="project" value="InterPro"/>
</dbReference>
<dbReference type="Pfam" id="PF25137">
    <property type="entry name" value="ADH_Fe_C"/>
    <property type="match status" value="1"/>
</dbReference>
<protein>
    <submittedName>
        <fullName evidence="6">Iron-containing alcohol dehydrogenase</fullName>
    </submittedName>
</protein>
<gene>
    <name evidence="6" type="ORF">JCM19241_5590</name>
</gene>